<comment type="caution">
    <text evidence="5">The sequence shown here is derived from an EMBL/GenBank/DDBJ whole genome shotgun (WGS) entry which is preliminary data.</text>
</comment>
<dbReference type="Pfam" id="PF05426">
    <property type="entry name" value="Alginate_lyase"/>
    <property type="match status" value="1"/>
</dbReference>
<dbReference type="Gene3D" id="1.50.10.100">
    <property type="entry name" value="Chondroitin AC/alginate lyase"/>
    <property type="match status" value="1"/>
</dbReference>
<dbReference type="InterPro" id="IPR008929">
    <property type="entry name" value="Chondroitin_lyas"/>
</dbReference>
<feature type="region of interest" description="Disordered" evidence="3">
    <location>
        <begin position="1"/>
        <end position="32"/>
    </location>
</feature>
<dbReference type="EMBL" id="JAATEP010000013">
    <property type="protein sequence ID" value="NJP91806.1"/>
    <property type="molecule type" value="Genomic_DNA"/>
</dbReference>
<evidence type="ECO:0000256" key="1">
    <source>
        <dbReference type="ARBA" id="ARBA00022729"/>
    </source>
</evidence>
<dbReference type="Proteomes" id="UP000696294">
    <property type="component" value="Unassembled WGS sequence"/>
</dbReference>
<evidence type="ECO:0000256" key="2">
    <source>
        <dbReference type="ARBA" id="ARBA00023239"/>
    </source>
</evidence>
<dbReference type="InterPro" id="IPR028994">
    <property type="entry name" value="Integrin_alpha_N"/>
</dbReference>
<organism evidence="5 6">
    <name type="scientific">Nonomuraea composti</name>
    <dbReference type="NCBI Taxonomy" id="2720023"/>
    <lineage>
        <taxon>Bacteria</taxon>
        <taxon>Bacillati</taxon>
        <taxon>Actinomycetota</taxon>
        <taxon>Actinomycetes</taxon>
        <taxon>Streptosporangiales</taxon>
        <taxon>Streptosporangiaceae</taxon>
        <taxon>Nonomuraea</taxon>
    </lineage>
</organism>
<evidence type="ECO:0000313" key="6">
    <source>
        <dbReference type="Proteomes" id="UP000696294"/>
    </source>
</evidence>
<sequence>MPGPRSRPAGVDSRTGDWRNGRPPPHSGRKPVRFARPLAVAALVAAALSVPQPAQAAVFTHPGVLVSRAQLDFVRANLGNEPWKSAWSSLRGSAHAALSYPARPRAVVNCGPSSNPDEGCSDERNDSLAAYTHALQWYLTKDSRHAVKAIQIMDAWSAVITGHTGSNAPLQTGWAAANFSRAAELIKHTYSGWDRASRFAGKLRTVYLPTVIAGAPNKNGNWELIMTDAAIGIAVHLDDRASFDRAIATWRGRLPAYIYLTTDGSLPKAPPKSTYDTKAEIIDYWHGQSTFTDGLTQETCRDFWHTGWGIAAISHVAETAALQGVDLYATAKHRLRRAMDLHARLQLGGTVPSWLCGGNVTRDLGAHFEVGFNALHERLGYDDFPYAKQWVEQKRPVGMSHFLAWETLTHAQNPHYAGTGMSGTPDFDADGVGDLFSAATGTLTIWNGKGHNEFAAADPIGGGWKAFSRPIGGDFNGDRLPDIGAVHAETGALTIWNGKGGNQLTEATAVSTGWKPYF</sequence>
<evidence type="ECO:0000256" key="3">
    <source>
        <dbReference type="SAM" id="MobiDB-lite"/>
    </source>
</evidence>
<dbReference type="Pfam" id="PF13517">
    <property type="entry name" value="FG-GAP_3"/>
    <property type="match status" value="1"/>
</dbReference>
<dbReference type="SUPFAM" id="SSF48230">
    <property type="entry name" value="Chondroitin AC/alginate lyase"/>
    <property type="match status" value="1"/>
</dbReference>
<keyword evidence="2" id="KW-0456">Lyase</keyword>
<name>A0ABX1B970_9ACTN</name>
<keyword evidence="6" id="KW-1185">Reference proteome</keyword>
<evidence type="ECO:0000259" key="4">
    <source>
        <dbReference type="Pfam" id="PF05426"/>
    </source>
</evidence>
<gene>
    <name evidence="5" type="ORF">HCN51_20475</name>
</gene>
<keyword evidence="1" id="KW-0732">Signal</keyword>
<protein>
    <recommendedName>
        <fullName evidence="4">Alginate lyase domain-containing protein</fullName>
    </recommendedName>
</protein>
<evidence type="ECO:0000313" key="5">
    <source>
        <dbReference type="EMBL" id="NJP91806.1"/>
    </source>
</evidence>
<dbReference type="InterPro" id="IPR008397">
    <property type="entry name" value="Alginate_lyase_dom"/>
</dbReference>
<proteinExistence type="predicted"/>
<feature type="domain" description="Alginate lyase" evidence="4">
    <location>
        <begin position="126"/>
        <end position="344"/>
    </location>
</feature>
<reference evidence="5 6" key="1">
    <citation type="submission" date="2020-03" db="EMBL/GenBank/DDBJ databases">
        <title>WGS of actinomycetes isolated from Thailand.</title>
        <authorList>
            <person name="Thawai C."/>
        </authorList>
    </citation>
    <scope>NUCLEOTIDE SEQUENCE [LARGE SCALE GENOMIC DNA]</scope>
    <source>
        <strain evidence="5 6">FMUSA5-5</strain>
    </source>
</reference>
<dbReference type="InterPro" id="IPR013517">
    <property type="entry name" value="FG-GAP"/>
</dbReference>
<accession>A0ABX1B970</accession>
<dbReference type="SUPFAM" id="SSF69318">
    <property type="entry name" value="Integrin alpha N-terminal domain"/>
    <property type="match status" value="1"/>
</dbReference>